<dbReference type="InterPro" id="IPR013320">
    <property type="entry name" value="ConA-like_dom_sf"/>
</dbReference>
<evidence type="ECO:0000256" key="4">
    <source>
        <dbReference type="ARBA" id="ARBA00022968"/>
    </source>
</evidence>
<evidence type="ECO:0000256" key="7">
    <source>
        <dbReference type="ARBA" id="ARBA00023180"/>
    </source>
</evidence>
<evidence type="ECO:0000256" key="6">
    <source>
        <dbReference type="ARBA" id="ARBA00023136"/>
    </source>
</evidence>
<dbReference type="EMBL" id="JAKJXO020000004">
    <property type="protein sequence ID" value="KAL1606865.1"/>
    <property type="molecule type" value="Genomic_DNA"/>
</dbReference>
<evidence type="ECO:0000256" key="5">
    <source>
        <dbReference type="ARBA" id="ARBA00022989"/>
    </source>
</evidence>
<keyword evidence="7" id="KW-0325">Glycoprotein</keyword>
<evidence type="ECO:0000259" key="9">
    <source>
        <dbReference type="PROSITE" id="PS51762"/>
    </source>
</evidence>
<keyword evidence="3" id="KW-0812">Transmembrane</keyword>
<organism evidence="10 11">
    <name type="scientific">Paraconiothyrium brasiliense</name>
    <dbReference type="NCBI Taxonomy" id="300254"/>
    <lineage>
        <taxon>Eukaryota</taxon>
        <taxon>Fungi</taxon>
        <taxon>Dikarya</taxon>
        <taxon>Ascomycota</taxon>
        <taxon>Pezizomycotina</taxon>
        <taxon>Dothideomycetes</taxon>
        <taxon>Pleosporomycetidae</taxon>
        <taxon>Pleosporales</taxon>
        <taxon>Massarineae</taxon>
        <taxon>Didymosphaeriaceae</taxon>
        <taxon>Paraconiothyrium</taxon>
    </lineage>
</organism>
<feature type="domain" description="GH16" evidence="9">
    <location>
        <begin position="1"/>
        <end position="198"/>
    </location>
</feature>
<name>A0ABR3RR07_9PLEO</name>
<evidence type="ECO:0000313" key="11">
    <source>
        <dbReference type="Proteomes" id="UP001521785"/>
    </source>
</evidence>
<sequence length="198" mass="21375">MLGWYEPDAVSTGNGTLNLEFTNFANHGLNYRSGMIQSWNKLCYKGGHLEASISLAGSGEVSGFWPGFWTMGNLARPGYLGTTEGLWPYSYHDECDVGITPNQSSYDGLSYLPGMRLPACTCSGEDHPNPGKSRSAPEIDALEGSVVFLGPGQTNPVGSVSQSLQIAPFDIWYQPDYGVFICMKCDAAANIARLCRGL</sequence>
<dbReference type="PROSITE" id="PS51762">
    <property type="entry name" value="GH16_2"/>
    <property type="match status" value="1"/>
</dbReference>
<dbReference type="PANTHER" id="PTHR31361:SF1">
    <property type="entry name" value="BETA-GLUCAN SYNTHESIS-ASSOCIATED PROTEIN KRE6-RELATED"/>
    <property type="match status" value="1"/>
</dbReference>
<evidence type="ECO:0000313" key="10">
    <source>
        <dbReference type="EMBL" id="KAL1606865.1"/>
    </source>
</evidence>
<comment type="subcellular location">
    <subcellularLocation>
        <location evidence="1">Membrane</location>
        <topology evidence="1">Single-pass type II membrane protein</topology>
    </subcellularLocation>
</comment>
<evidence type="ECO:0000256" key="8">
    <source>
        <dbReference type="ARBA" id="ARBA00023316"/>
    </source>
</evidence>
<dbReference type="InterPro" id="IPR005629">
    <property type="entry name" value="Skn1/Kre6/Sbg1"/>
</dbReference>
<dbReference type="PANTHER" id="PTHR31361">
    <property type="entry name" value="BETA-GLUCAN SYNTHESIS-ASSOCIATED PROTEIN KRE6-RELATED"/>
    <property type="match status" value="1"/>
</dbReference>
<keyword evidence="4" id="KW-0735">Signal-anchor</keyword>
<gene>
    <name evidence="10" type="primary">KRE6_3</name>
    <name evidence="10" type="ORF">SLS60_004274</name>
</gene>
<accession>A0ABR3RR07</accession>
<keyword evidence="6" id="KW-0472">Membrane</keyword>
<evidence type="ECO:0000256" key="1">
    <source>
        <dbReference type="ARBA" id="ARBA00004606"/>
    </source>
</evidence>
<dbReference type="SUPFAM" id="SSF49899">
    <property type="entry name" value="Concanavalin A-like lectins/glucanases"/>
    <property type="match status" value="1"/>
</dbReference>
<evidence type="ECO:0000256" key="2">
    <source>
        <dbReference type="ARBA" id="ARBA00010962"/>
    </source>
</evidence>
<dbReference type="Pfam" id="PF03935">
    <property type="entry name" value="SKN1_KRE6_Sbg1"/>
    <property type="match status" value="1"/>
</dbReference>
<comment type="similarity">
    <text evidence="2">Belongs to the SKN1/KRE6 family.</text>
</comment>
<evidence type="ECO:0000256" key="3">
    <source>
        <dbReference type="ARBA" id="ARBA00022692"/>
    </source>
</evidence>
<keyword evidence="8" id="KW-0961">Cell wall biogenesis/degradation</keyword>
<keyword evidence="11" id="KW-1185">Reference proteome</keyword>
<dbReference type="Gene3D" id="2.60.120.200">
    <property type="match status" value="1"/>
</dbReference>
<dbReference type="Proteomes" id="UP001521785">
    <property type="component" value="Unassembled WGS sequence"/>
</dbReference>
<dbReference type="InterPro" id="IPR000757">
    <property type="entry name" value="Beta-glucanase-like"/>
</dbReference>
<reference evidence="10 11" key="1">
    <citation type="submission" date="2024-02" db="EMBL/GenBank/DDBJ databases">
        <title>De novo assembly and annotation of 12 fungi associated with fruit tree decline syndrome in Ontario, Canada.</title>
        <authorList>
            <person name="Sulman M."/>
            <person name="Ellouze W."/>
            <person name="Ilyukhin E."/>
        </authorList>
    </citation>
    <scope>NUCLEOTIDE SEQUENCE [LARGE SCALE GENOMIC DNA]</scope>
    <source>
        <strain evidence="10 11">M42-189</strain>
    </source>
</reference>
<comment type="caution">
    <text evidence="10">The sequence shown here is derived from an EMBL/GenBank/DDBJ whole genome shotgun (WGS) entry which is preliminary data.</text>
</comment>
<protein>
    <submittedName>
        <fullName evidence="10">Beta-glucan synthesis-associated protein</fullName>
    </submittedName>
</protein>
<keyword evidence="5" id="KW-1133">Transmembrane helix</keyword>
<proteinExistence type="inferred from homology"/>